<dbReference type="RefSeq" id="XP_033235517.1">
    <property type="nucleotide sequence ID" value="XM_033379626.1"/>
</dbReference>
<reference evidence="3" key="1">
    <citation type="submission" date="2025-08" db="UniProtKB">
        <authorList>
            <consortium name="RefSeq"/>
        </authorList>
    </citation>
    <scope>IDENTIFICATION</scope>
    <source>
        <strain evidence="3">MV-25-SWS-2005</strain>
        <tissue evidence="3">Whole body</tissue>
    </source>
</reference>
<dbReference type="AlphaFoldDB" id="A0A6I8VWQ5"/>
<evidence type="ECO:0000256" key="1">
    <source>
        <dbReference type="SAM" id="MobiDB-lite"/>
    </source>
</evidence>
<dbReference type="Proteomes" id="UP000001819">
    <property type="component" value="Chromosome 4"/>
</dbReference>
<keyword evidence="2" id="KW-1185">Reference proteome</keyword>
<protein>
    <submittedName>
        <fullName evidence="3">Uncharacterized protein isoform X2</fullName>
    </submittedName>
</protein>
<feature type="region of interest" description="Disordered" evidence="1">
    <location>
        <begin position="30"/>
        <end position="61"/>
    </location>
</feature>
<evidence type="ECO:0000313" key="3">
    <source>
        <dbReference type="RefSeq" id="XP_033235517.1"/>
    </source>
</evidence>
<sequence>MEQSTLDNGNIAPCMGFRQRNKKRTTFRGWQRSPRNVSKNKGTTTERRKSATLGRRRWCRT</sequence>
<evidence type="ECO:0000313" key="2">
    <source>
        <dbReference type="Proteomes" id="UP000001819"/>
    </source>
</evidence>
<proteinExistence type="predicted"/>
<name>A0A6I8VWQ5_DROPS</name>
<organism evidence="2 3">
    <name type="scientific">Drosophila pseudoobscura pseudoobscura</name>
    <name type="common">Fruit fly</name>
    <dbReference type="NCBI Taxonomy" id="46245"/>
    <lineage>
        <taxon>Eukaryota</taxon>
        <taxon>Metazoa</taxon>
        <taxon>Ecdysozoa</taxon>
        <taxon>Arthropoda</taxon>
        <taxon>Hexapoda</taxon>
        <taxon>Insecta</taxon>
        <taxon>Pterygota</taxon>
        <taxon>Neoptera</taxon>
        <taxon>Endopterygota</taxon>
        <taxon>Diptera</taxon>
        <taxon>Brachycera</taxon>
        <taxon>Muscomorpha</taxon>
        <taxon>Ephydroidea</taxon>
        <taxon>Drosophilidae</taxon>
        <taxon>Drosophila</taxon>
        <taxon>Sophophora</taxon>
    </lineage>
</organism>
<gene>
    <name evidence="3" type="primary">LOC26532986</name>
</gene>
<accession>A0A6I8VWQ5</accession>
<feature type="compositionally biased region" description="Polar residues" evidence="1">
    <location>
        <begin position="33"/>
        <end position="43"/>
    </location>
</feature>